<organism evidence="5 6">
    <name type="scientific">Batillaria attramentaria</name>
    <dbReference type="NCBI Taxonomy" id="370345"/>
    <lineage>
        <taxon>Eukaryota</taxon>
        <taxon>Metazoa</taxon>
        <taxon>Spiralia</taxon>
        <taxon>Lophotrochozoa</taxon>
        <taxon>Mollusca</taxon>
        <taxon>Gastropoda</taxon>
        <taxon>Caenogastropoda</taxon>
        <taxon>Sorbeoconcha</taxon>
        <taxon>Cerithioidea</taxon>
        <taxon>Batillariidae</taxon>
        <taxon>Batillaria</taxon>
    </lineage>
</organism>
<evidence type="ECO:0008006" key="7">
    <source>
        <dbReference type="Google" id="ProtNLM"/>
    </source>
</evidence>
<feature type="region of interest" description="Disordered" evidence="4">
    <location>
        <begin position="23"/>
        <end position="47"/>
    </location>
</feature>
<dbReference type="PROSITE" id="PS00868">
    <property type="entry name" value="CYS_MET_METAB_PP"/>
    <property type="match status" value="1"/>
</dbReference>
<dbReference type="InterPro" id="IPR054542">
    <property type="entry name" value="Cys_met_metab_PP"/>
</dbReference>
<dbReference type="PANTHER" id="PTHR11808">
    <property type="entry name" value="TRANS-SULFURATION ENZYME FAMILY MEMBER"/>
    <property type="match status" value="1"/>
</dbReference>
<reference evidence="5 6" key="1">
    <citation type="journal article" date="2023" name="Sci. Data">
        <title>Genome assembly of the Korean intertidal mud-creeper Batillaria attramentaria.</title>
        <authorList>
            <person name="Patra A.K."/>
            <person name="Ho P.T."/>
            <person name="Jun S."/>
            <person name="Lee S.J."/>
            <person name="Kim Y."/>
            <person name="Won Y.J."/>
        </authorList>
    </citation>
    <scope>NUCLEOTIDE SEQUENCE [LARGE SCALE GENOMIC DNA]</scope>
    <source>
        <strain evidence="5">Wonlab-2016</strain>
    </source>
</reference>
<dbReference type="InterPro" id="IPR015424">
    <property type="entry name" value="PyrdxlP-dep_Trfase"/>
</dbReference>
<dbReference type="InterPro" id="IPR015421">
    <property type="entry name" value="PyrdxlP-dep_Trfase_major"/>
</dbReference>
<accession>A0ABD0LF82</accession>
<dbReference type="EMBL" id="JACVVK020000053">
    <property type="protein sequence ID" value="KAK7498146.1"/>
    <property type="molecule type" value="Genomic_DNA"/>
</dbReference>
<feature type="non-terminal residue" evidence="5">
    <location>
        <position position="338"/>
    </location>
</feature>
<proteinExistence type="inferred from homology"/>
<dbReference type="GO" id="GO:0003824">
    <property type="term" value="F:catalytic activity"/>
    <property type="evidence" value="ECO:0007669"/>
    <property type="project" value="UniProtKB-ARBA"/>
</dbReference>
<evidence type="ECO:0000256" key="3">
    <source>
        <dbReference type="RuleBase" id="RU362118"/>
    </source>
</evidence>
<dbReference type="FunFam" id="3.40.640.10:FF:000046">
    <property type="entry name" value="Cystathionine gamma-lyase"/>
    <property type="match status" value="1"/>
</dbReference>
<sequence length="338" mass="36909">MAFVVQPYLFEPPAGVYTFDWRSSSDEEEQTVDPRASDRKRESPARSTLDAKLQDLGLNDVTPDTAAVSARLHFTGTPTQPIVPPIFHSSTYILDKVEDFLGCLKDGGSIYSRLSNTTTEAAEAAINALEQGAGSLVYSSGMGAVSAIFFAFLKTGDHVVCQNPVYSGTMDLLKQFSKKYNIEVTWVKAGCPAEDYKKNVKANTKLLIGETPCNPEMSILDLKAFGELSKSLDNVLTMVDGTFASPYLQNILSYGIDLAMHSCTKYMGGHSDLIAGCITTRTLDQWKLLKKAQGSVGACLSPHDASLLLRGLKTLPLRMKKHSENALKIAEFLEKHPK</sequence>
<comment type="similarity">
    <text evidence="3">Belongs to the trans-sulfuration enzymes family.</text>
</comment>
<dbReference type="AlphaFoldDB" id="A0ABD0LF82"/>
<name>A0ABD0LF82_9CAEN</name>
<evidence type="ECO:0000256" key="2">
    <source>
        <dbReference type="ARBA" id="ARBA00022898"/>
    </source>
</evidence>
<protein>
    <recommendedName>
        <fullName evidence="7">Gamma-cystathionase</fullName>
    </recommendedName>
</protein>
<evidence type="ECO:0000256" key="1">
    <source>
        <dbReference type="ARBA" id="ARBA00001933"/>
    </source>
</evidence>
<keyword evidence="2 3" id="KW-0663">Pyridoxal phosphate</keyword>
<comment type="cofactor">
    <cofactor evidence="1 3">
        <name>pyridoxal 5'-phosphate</name>
        <dbReference type="ChEBI" id="CHEBI:597326"/>
    </cofactor>
</comment>
<evidence type="ECO:0000313" key="5">
    <source>
        <dbReference type="EMBL" id="KAK7498146.1"/>
    </source>
</evidence>
<dbReference type="Proteomes" id="UP001519460">
    <property type="component" value="Unassembled WGS sequence"/>
</dbReference>
<feature type="compositionally biased region" description="Basic and acidic residues" evidence="4">
    <location>
        <begin position="35"/>
        <end position="44"/>
    </location>
</feature>
<dbReference type="Gene3D" id="3.40.640.10">
    <property type="entry name" value="Type I PLP-dependent aspartate aminotransferase-like (Major domain)"/>
    <property type="match status" value="1"/>
</dbReference>
<dbReference type="Gene3D" id="3.90.1150.10">
    <property type="entry name" value="Aspartate Aminotransferase, domain 1"/>
    <property type="match status" value="1"/>
</dbReference>
<dbReference type="SUPFAM" id="SSF53383">
    <property type="entry name" value="PLP-dependent transferases"/>
    <property type="match status" value="1"/>
</dbReference>
<evidence type="ECO:0000256" key="4">
    <source>
        <dbReference type="SAM" id="MobiDB-lite"/>
    </source>
</evidence>
<dbReference type="InterPro" id="IPR000277">
    <property type="entry name" value="Cys/Met-Metab_PyrdxlP-dep_enz"/>
</dbReference>
<gene>
    <name evidence="5" type="ORF">BaRGS_00010734</name>
</gene>
<dbReference type="PANTHER" id="PTHR11808:SF80">
    <property type="entry name" value="CYSTATHIONINE GAMMA-LYASE"/>
    <property type="match status" value="1"/>
</dbReference>
<comment type="caution">
    <text evidence="5">The sequence shown here is derived from an EMBL/GenBank/DDBJ whole genome shotgun (WGS) entry which is preliminary data.</text>
</comment>
<keyword evidence="6" id="KW-1185">Reference proteome</keyword>
<dbReference type="InterPro" id="IPR015422">
    <property type="entry name" value="PyrdxlP-dep_Trfase_small"/>
</dbReference>
<evidence type="ECO:0000313" key="6">
    <source>
        <dbReference type="Proteomes" id="UP001519460"/>
    </source>
</evidence>
<dbReference type="Pfam" id="PF01053">
    <property type="entry name" value="Cys_Met_Meta_PP"/>
    <property type="match status" value="1"/>
</dbReference>